<evidence type="ECO:0000256" key="2">
    <source>
        <dbReference type="ARBA" id="ARBA00022980"/>
    </source>
</evidence>
<dbReference type="EMBL" id="CP144104">
    <property type="protein sequence ID" value="WWC90484.1"/>
    <property type="molecule type" value="Genomic_DNA"/>
</dbReference>
<dbReference type="InterPro" id="IPR014721">
    <property type="entry name" value="Ribsml_uS5_D2-typ_fold_subgr"/>
</dbReference>
<dbReference type="PROSITE" id="PS00360">
    <property type="entry name" value="RIBOSOMAL_S9"/>
    <property type="match status" value="1"/>
</dbReference>
<evidence type="ECO:0000313" key="7">
    <source>
        <dbReference type="Proteomes" id="UP001355207"/>
    </source>
</evidence>
<keyword evidence="2 4" id="KW-0689">Ribosomal protein</keyword>
<dbReference type="RefSeq" id="XP_066077247.1">
    <property type="nucleotide sequence ID" value="XM_066221150.1"/>
</dbReference>
<dbReference type="GO" id="GO:0003735">
    <property type="term" value="F:structural constituent of ribosome"/>
    <property type="evidence" value="ECO:0007669"/>
    <property type="project" value="InterPro"/>
</dbReference>
<reference evidence="6 7" key="1">
    <citation type="submission" date="2024-01" db="EMBL/GenBank/DDBJ databases">
        <title>Comparative genomics of Cryptococcus and Kwoniella reveals pathogenesis evolution and contrasting modes of karyotype evolution via chromosome fusion or intercentromeric recombination.</title>
        <authorList>
            <person name="Coelho M.A."/>
            <person name="David-Palma M."/>
            <person name="Shea T."/>
            <person name="Bowers K."/>
            <person name="McGinley-Smith S."/>
            <person name="Mohammad A.W."/>
            <person name="Gnirke A."/>
            <person name="Yurkov A.M."/>
            <person name="Nowrousian M."/>
            <person name="Sun S."/>
            <person name="Cuomo C.A."/>
            <person name="Heitman J."/>
        </authorList>
    </citation>
    <scope>NUCLEOTIDE SEQUENCE [LARGE SCALE GENOMIC DNA]</scope>
    <source>
        <strain evidence="6 7">CBS 6074</strain>
    </source>
</reference>
<dbReference type="AlphaFoldDB" id="A0AAX4K015"/>
<name>A0AAX4K015_9TREE</name>
<organism evidence="6 7">
    <name type="scientific">Kwoniella dendrophila CBS 6074</name>
    <dbReference type="NCBI Taxonomy" id="1295534"/>
    <lineage>
        <taxon>Eukaryota</taxon>
        <taxon>Fungi</taxon>
        <taxon>Dikarya</taxon>
        <taxon>Basidiomycota</taxon>
        <taxon>Agaricomycotina</taxon>
        <taxon>Tremellomycetes</taxon>
        <taxon>Tremellales</taxon>
        <taxon>Cryptococcaceae</taxon>
        <taxon>Kwoniella</taxon>
    </lineage>
</organism>
<dbReference type="Proteomes" id="UP001355207">
    <property type="component" value="Chromosome 7"/>
</dbReference>
<evidence type="ECO:0008006" key="8">
    <source>
        <dbReference type="Google" id="ProtNLM"/>
    </source>
</evidence>
<dbReference type="PANTHER" id="PTHR21569:SF1">
    <property type="entry name" value="SMALL RIBOSOMAL SUBUNIT PROTEIN US9M"/>
    <property type="match status" value="1"/>
</dbReference>
<dbReference type="InterPro" id="IPR020574">
    <property type="entry name" value="Ribosomal_uS9_CS"/>
</dbReference>
<dbReference type="Pfam" id="PF00380">
    <property type="entry name" value="Ribosomal_S9"/>
    <property type="match status" value="1"/>
</dbReference>
<evidence type="ECO:0000256" key="4">
    <source>
        <dbReference type="RuleBase" id="RU003815"/>
    </source>
</evidence>
<proteinExistence type="inferred from homology"/>
<dbReference type="PANTHER" id="PTHR21569">
    <property type="entry name" value="RIBOSOMAL PROTEIN S9"/>
    <property type="match status" value="1"/>
</dbReference>
<dbReference type="InterPro" id="IPR000754">
    <property type="entry name" value="Ribosomal_uS9"/>
</dbReference>
<dbReference type="FunFam" id="3.30.230.10:FF:000114">
    <property type="entry name" value="Unplaced genomic scaffold supercont1.201, whole genome shotgun sequence"/>
    <property type="match status" value="1"/>
</dbReference>
<evidence type="ECO:0000313" key="6">
    <source>
        <dbReference type="EMBL" id="WWC90484.1"/>
    </source>
</evidence>
<comment type="similarity">
    <text evidence="1 4">Belongs to the universal ribosomal protein uS9 family.</text>
</comment>
<dbReference type="SUPFAM" id="SSF54211">
    <property type="entry name" value="Ribosomal protein S5 domain 2-like"/>
    <property type="match status" value="1"/>
</dbReference>
<dbReference type="GO" id="GO:0006412">
    <property type="term" value="P:translation"/>
    <property type="evidence" value="ECO:0007669"/>
    <property type="project" value="InterPro"/>
</dbReference>
<dbReference type="GO" id="GO:0003723">
    <property type="term" value="F:RNA binding"/>
    <property type="evidence" value="ECO:0007669"/>
    <property type="project" value="TreeGrafter"/>
</dbReference>
<evidence type="ECO:0000256" key="1">
    <source>
        <dbReference type="ARBA" id="ARBA00005251"/>
    </source>
</evidence>
<sequence>MALPTASTSIRSLRAGSLQIFQASIRGYATIQPYSPSPLNTTPDHAATSYISTRRPNRPTSTEFFTGRPKFNESLLELNLTIENVKKKLRKNYIYPLPTHLQHLTPTQTNWISKEEFSNYFDIKLKTNTLRQVMELLNELNNLRFISDLSNNKDQVNKINQILYKYERHNKDSLSSSSSSSSSSISNAESKEQSNGIDKFGRAYSMGRKKTSSSRVWLIPSKTLLSSQSSATNDITSSSSVTIPDIKSEILINHIPLSQYFIRPSDRETILRPLKITGYLGAFNIFGFSRGGGMSGQASAVGLAVSRALSILRDDAKDILQADGALMRDTRMTERKKTGRAKARKGYTWVKR</sequence>
<keyword evidence="7" id="KW-1185">Reference proteome</keyword>
<gene>
    <name evidence="6" type="ORF">L201_005420</name>
</gene>
<dbReference type="GeneID" id="91096090"/>
<accession>A0AAX4K015</accession>
<dbReference type="InterPro" id="IPR020568">
    <property type="entry name" value="Ribosomal_Su5_D2-typ_SF"/>
</dbReference>
<dbReference type="Gene3D" id="3.30.230.10">
    <property type="match status" value="1"/>
</dbReference>
<feature type="compositionally biased region" description="Low complexity" evidence="5">
    <location>
        <begin position="173"/>
        <end position="186"/>
    </location>
</feature>
<evidence type="ECO:0000256" key="3">
    <source>
        <dbReference type="ARBA" id="ARBA00023274"/>
    </source>
</evidence>
<evidence type="ECO:0000256" key="5">
    <source>
        <dbReference type="SAM" id="MobiDB-lite"/>
    </source>
</evidence>
<dbReference type="GO" id="GO:0005763">
    <property type="term" value="C:mitochondrial small ribosomal subunit"/>
    <property type="evidence" value="ECO:0007669"/>
    <property type="project" value="TreeGrafter"/>
</dbReference>
<keyword evidence="3 4" id="KW-0687">Ribonucleoprotein</keyword>
<protein>
    <recommendedName>
        <fullName evidence="8">Ribosomal protein S9</fullName>
    </recommendedName>
</protein>
<feature type="region of interest" description="Disordered" evidence="5">
    <location>
        <begin position="172"/>
        <end position="202"/>
    </location>
</feature>